<dbReference type="EMBL" id="NCKV01005438">
    <property type="protein sequence ID" value="RWS24066.1"/>
    <property type="molecule type" value="Genomic_DNA"/>
</dbReference>
<dbReference type="PANTHER" id="PTHR10457:SF7">
    <property type="entry name" value="GALACTOKINASE-RELATED"/>
    <property type="match status" value="1"/>
</dbReference>
<dbReference type="GO" id="GO:0005524">
    <property type="term" value="F:ATP binding"/>
    <property type="evidence" value="ECO:0007669"/>
    <property type="project" value="UniProtKB-KW"/>
</dbReference>
<dbReference type="PANTHER" id="PTHR10457">
    <property type="entry name" value="MEVALONATE KINASE/GALACTOKINASE"/>
    <property type="match status" value="1"/>
</dbReference>
<dbReference type="Pfam" id="PF10509">
    <property type="entry name" value="GalKase_gal_bdg"/>
    <property type="match status" value="1"/>
</dbReference>
<dbReference type="STRING" id="299467.A0A443S918"/>
<dbReference type="InterPro" id="IPR019741">
    <property type="entry name" value="Galactokinase_CS"/>
</dbReference>
<evidence type="ECO:0000256" key="1">
    <source>
        <dbReference type="ARBA" id="ARBA00022741"/>
    </source>
</evidence>
<accession>A0A443S918</accession>
<dbReference type="VEuPathDB" id="VectorBase:LDEU007973"/>
<feature type="domain" description="Galactokinase N-terminal" evidence="3">
    <location>
        <begin position="24"/>
        <end position="60"/>
    </location>
</feature>
<dbReference type="SUPFAM" id="SSF54211">
    <property type="entry name" value="Ribosomal protein S5 domain 2-like"/>
    <property type="match status" value="1"/>
</dbReference>
<dbReference type="InterPro" id="IPR019539">
    <property type="entry name" value="GalKase_N"/>
</dbReference>
<dbReference type="GO" id="GO:0004335">
    <property type="term" value="F:galactokinase activity"/>
    <property type="evidence" value="ECO:0007669"/>
    <property type="project" value="TreeGrafter"/>
</dbReference>
<protein>
    <submittedName>
        <fullName evidence="4">Galactokinase-like protein</fullName>
    </submittedName>
</protein>
<dbReference type="AlphaFoldDB" id="A0A443S918"/>
<dbReference type="Proteomes" id="UP000288716">
    <property type="component" value="Unassembled WGS sequence"/>
</dbReference>
<keyword evidence="4" id="KW-0418">Kinase</keyword>
<proteinExistence type="predicted"/>
<keyword evidence="1" id="KW-0547">Nucleotide-binding</keyword>
<dbReference type="PROSITE" id="PS00106">
    <property type="entry name" value="GALACTOKINASE"/>
    <property type="match status" value="1"/>
</dbReference>
<dbReference type="GO" id="GO:0005829">
    <property type="term" value="C:cytosol"/>
    <property type="evidence" value="ECO:0007669"/>
    <property type="project" value="TreeGrafter"/>
</dbReference>
<dbReference type="GO" id="GO:0006012">
    <property type="term" value="P:galactose metabolic process"/>
    <property type="evidence" value="ECO:0007669"/>
    <property type="project" value="TreeGrafter"/>
</dbReference>
<evidence type="ECO:0000313" key="4">
    <source>
        <dbReference type="EMBL" id="RWS24066.1"/>
    </source>
</evidence>
<comment type="caution">
    <text evidence="4">The sequence shown here is derived from an EMBL/GenBank/DDBJ whole genome shotgun (WGS) entry which is preliminary data.</text>
</comment>
<reference evidence="4 5" key="1">
    <citation type="journal article" date="2018" name="Gigascience">
        <title>Genomes of trombidid mites reveal novel predicted allergens and laterally-transferred genes associated with secondary metabolism.</title>
        <authorList>
            <person name="Dong X."/>
            <person name="Chaisiri K."/>
            <person name="Xia D."/>
            <person name="Armstrong S.D."/>
            <person name="Fang Y."/>
            <person name="Donnelly M.J."/>
            <person name="Kadowaki T."/>
            <person name="McGarry J.W."/>
            <person name="Darby A.C."/>
            <person name="Makepeace B.L."/>
        </authorList>
    </citation>
    <scope>NUCLEOTIDE SEQUENCE [LARGE SCALE GENOMIC DNA]</scope>
    <source>
        <strain evidence="4">UoL-UT</strain>
    </source>
</reference>
<organism evidence="4 5">
    <name type="scientific">Leptotrombidium deliense</name>
    <dbReference type="NCBI Taxonomy" id="299467"/>
    <lineage>
        <taxon>Eukaryota</taxon>
        <taxon>Metazoa</taxon>
        <taxon>Ecdysozoa</taxon>
        <taxon>Arthropoda</taxon>
        <taxon>Chelicerata</taxon>
        <taxon>Arachnida</taxon>
        <taxon>Acari</taxon>
        <taxon>Acariformes</taxon>
        <taxon>Trombidiformes</taxon>
        <taxon>Prostigmata</taxon>
        <taxon>Anystina</taxon>
        <taxon>Parasitengona</taxon>
        <taxon>Trombiculoidea</taxon>
        <taxon>Trombiculidae</taxon>
        <taxon>Leptotrombidium</taxon>
    </lineage>
</organism>
<evidence type="ECO:0000256" key="2">
    <source>
        <dbReference type="ARBA" id="ARBA00022840"/>
    </source>
</evidence>
<dbReference type="Gene3D" id="3.30.230.10">
    <property type="match status" value="1"/>
</dbReference>
<keyword evidence="2" id="KW-0067">ATP-binding</keyword>
<dbReference type="InterPro" id="IPR020568">
    <property type="entry name" value="Ribosomal_Su5_D2-typ_SF"/>
</dbReference>
<dbReference type="InterPro" id="IPR014721">
    <property type="entry name" value="Ribsml_uS5_D2-typ_fold_subgr"/>
</dbReference>
<dbReference type="OrthoDB" id="275179at2759"/>
<gene>
    <name evidence="4" type="ORF">B4U80_07165</name>
</gene>
<keyword evidence="4" id="KW-0808">Transferase</keyword>
<evidence type="ECO:0000313" key="5">
    <source>
        <dbReference type="Proteomes" id="UP000288716"/>
    </source>
</evidence>
<name>A0A443S918_9ACAR</name>
<sequence>MTSTVEHEAEEHSLNALIKFACTEFQQRFGVKADVYAFAPGRVNLIGDHVDYNDGFVLPIVSICHKHHIYLTCICYLTGDSRVYGHCWSKE</sequence>
<evidence type="ECO:0000259" key="3">
    <source>
        <dbReference type="Pfam" id="PF10509"/>
    </source>
</evidence>
<keyword evidence="5" id="KW-1185">Reference proteome</keyword>